<evidence type="ECO:0000256" key="4">
    <source>
        <dbReference type="RuleBase" id="RU361187"/>
    </source>
</evidence>
<evidence type="ECO:0000256" key="1">
    <source>
        <dbReference type="ARBA" id="ARBA00009865"/>
    </source>
</evidence>
<dbReference type="CDD" id="cd00161">
    <property type="entry name" value="beta-trefoil_Ricin-like"/>
    <property type="match status" value="1"/>
</dbReference>
<comment type="caution">
    <text evidence="7">The sequence shown here is derived from an EMBL/GenBank/DDBJ whole genome shotgun (WGS) entry which is preliminary data.</text>
</comment>
<proteinExistence type="inferred from homology"/>
<dbReference type="InterPro" id="IPR035992">
    <property type="entry name" value="Ricin_B-like_lectins"/>
</dbReference>
<dbReference type="PANTHER" id="PTHR22925">
    <property type="entry name" value="GLYCOSYL HYDROLASE 43 FAMILY MEMBER"/>
    <property type="match status" value="1"/>
</dbReference>
<organism evidence="7 8">
    <name type="scientific">Streptomyces desertarenae</name>
    <dbReference type="NCBI Taxonomy" id="2666184"/>
    <lineage>
        <taxon>Bacteria</taxon>
        <taxon>Bacillati</taxon>
        <taxon>Actinomycetota</taxon>
        <taxon>Actinomycetes</taxon>
        <taxon>Kitasatosporales</taxon>
        <taxon>Streptomycetaceae</taxon>
        <taxon>Streptomyces</taxon>
    </lineage>
</organism>
<dbReference type="Proteomes" id="UP001597365">
    <property type="component" value="Unassembled WGS sequence"/>
</dbReference>
<sequence>MSRLRLRSLLLALCLALAGPLAAAGTGQAAPVPVANGLPFTDTSGAPLHAHGGGVLKVGSYYYWFGEHRNADNTFRAVSAYRSADLRDWEFRRHVLTRDSAPELAVANIERPKVVYNRRTGRFVMWMHKENGRDYGEARAAVATSPTVDGDYAWHGSFRPLGHMSRDLTVFTDTDGTGYLVSAARDNYDLHIYRLGDDYTQVASLVANPWPGGHREAPALFERNGVYFMLTSGATGWSPNQQKYATAPSPAGPWSGMRDVGDSTAYGSQTAFVLPVQGSRGTAYLYMGDRWGNSFGGTVGDSRYVWLPLSFPSPTDMAMDWHPQLTIDTEAGTVTGSGGPYRTLTARHSGRCLDVRDRSLAEGAEAVQYGCNGGGNQRFWLRDAGGGQVQLVARHSSMCLGVRGASGADGAVVEQQWCDGGAHQRWRTQDAGGGHVRLLAAHSGRCLDVLDESAADMGRVAQWSCTGGANQQWRVA</sequence>
<feature type="domain" description="Ricin B lectin" evidence="6">
    <location>
        <begin position="339"/>
        <end position="476"/>
    </location>
</feature>
<evidence type="ECO:0000313" key="7">
    <source>
        <dbReference type="EMBL" id="MFD1829549.1"/>
    </source>
</evidence>
<comment type="similarity">
    <text evidence="1 4">Belongs to the glycosyl hydrolase 43 family.</text>
</comment>
<protein>
    <submittedName>
        <fullName evidence="7">RICIN domain-containing protein</fullName>
    </submittedName>
</protein>
<keyword evidence="2 4" id="KW-0378">Hydrolase</keyword>
<name>A0ABW4PGY6_9ACTN</name>
<dbReference type="SMART" id="SM00458">
    <property type="entry name" value="RICIN"/>
    <property type="match status" value="1"/>
</dbReference>
<evidence type="ECO:0000256" key="2">
    <source>
        <dbReference type="ARBA" id="ARBA00022801"/>
    </source>
</evidence>
<keyword evidence="3 4" id="KW-0326">Glycosidase</keyword>
<accession>A0ABW4PGY6</accession>
<dbReference type="InterPro" id="IPR000772">
    <property type="entry name" value="Ricin_B_lectin"/>
</dbReference>
<evidence type="ECO:0000313" key="8">
    <source>
        <dbReference type="Proteomes" id="UP001597365"/>
    </source>
</evidence>
<dbReference type="SUPFAM" id="SSF50370">
    <property type="entry name" value="Ricin B-like lectins"/>
    <property type="match status" value="1"/>
</dbReference>
<dbReference type="RefSeq" id="WP_380898182.1">
    <property type="nucleotide sequence ID" value="NZ_JBHUFU010000003.1"/>
</dbReference>
<dbReference type="PANTHER" id="PTHR22925:SF3">
    <property type="entry name" value="GLYCOSYL HYDROLASE FAMILY PROTEIN 43"/>
    <property type="match status" value="1"/>
</dbReference>
<dbReference type="InterPro" id="IPR006710">
    <property type="entry name" value="Glyco_hydro_43"/>
</dbReference>
<keyword evidence="8" id="KW-1185">Reference proteome</keyword>
<reference evidence="8" key="1">
    <citation type="journal article" date="2019" name="Int. J. Syst. Evol. Microbiol.">
        <title>The Global Catalogue of Microorganisms (GCM) 10K type strain sequencing project: providing services to taxonomists for standard genome sequencing and annotation.</title>
        <authorList>
            <consortium name="The Broad Institute Genomics Platform"/>
            <consortium name="The Broad Institute Genome Sequencing Center for Infectious Disease"/>
            <person name="Wu L."/>
            <person name="Ma J."/>
        </authorList>
    </citation>
    <scope>NUCLEOTIDE SEQUENCE [LARGE SCALE GENOMIC DNA]</scope>
    <source>
        <strain evidence="8">CGMCC 4.7455</strain>
    </source>
</reference>
<dbReference type="Gene3D" id="2.80.10.50">
    <property type="match status" value="1"/>
</dbReference>
<dbReference type="CDD" id="cd18822">
    <property type="entry name" value="GH43_CtGH43-like"/>
    <property type="match status" value="1"/>
</dbReference>
<dbReference type="Gene3D" id="2.115.10.20">
    <property type="entry name" value="Glycosyl hydrolase domain, family 43"/>
    <property type="match status" value="1"/>
</dbReference>
<dbReference type="SUPFAM" id="SSF75005">
    <property type="entry name" value="Arabinanase/levansucrase/invertase"/>
    <property type="match status" value="1"/>
</dbReference>
<dbReference type="InterPro" id="IPR023296">
    <property type="entry name" value="Glyco_hydro_beta-prop_sf"/>
</dbReference>
<feature type="chain" id="PRO_5046204548" evidence="5">
    <location>
        <begin position="24"/>
        <end position="476"/>
    </location>
</feature>
<dbReference type="EMBL" id="JBHUFU010000003">
    <property type="protein sequence ID" value="MFD1829549.1"/>
    <property type="molecule type" value="Genomic_DNA"/>
</dbReference>
<feature type="signal peptide" evidence="5">
    <location>
        <begin position="1"/>
        <end position="23"/>
    </location>
</feature>
<keyword evidence="5" id="KW-0732">Signal</keyword>
<evidence type="ECO:0000256" key="3">
    <source>
        <dbReference type="ARBA" id="ARBA00023295"/>
    </source>
</evidence>
<dbReference type="Pfam" id="PF00652">
    <property type="entry name" value="Ricin_B_lectin"/>
    <property type="match status" value="1"/>
</dbReference>
<evidence type="ECO:0000259" key="6">
    <source>
        <dbReference type="SMART" id="SM00458"/>
    </source>
</evidence>
<gene>
    <name evidence="7" type="ORF">ACFSJS_07725</name>
</gene>
<dbReference type="Pfam" id="PF04616">
    <property type="entry name" value="Glyco_hydro_43"/>
    <property type="match status" value="1"/>
</dbReference>
<evidence type="ECO:0000256" key="5">
    <source>
        <dbReference type="SAM" id="SignalP"/>
    </source>
</evidence>
<dbReference type="PROSITE" id="PS50231">
    <property type="entry name" value="RICIN_B_LECTIN"/>
    <property type="match status" value="1"/>
</dbReference>